<evidence type="ECO:0000256" key="5">
    <source>
        <dbReference type="ARBA" id="ARBA00022989"/>
    </source>
</evidence>
<keyword evidence="2" id="KW-1003">Cell membrane</keyword>
<reference evidence="9 10" key="1">
    <citation type="submission" date="2024-09" db="EMBL/GenBank/DDBJ databases">
        <authorList>
            <person name="Sun Q."/>
            <person name="Mori K."/>
        </authorList>
    </citation>
    <scope>NUCLEOTIDE SEQUENCE [LARGE SCALE GENOMIC DNA]</scope>
    <source>
        <strain evidence="9 10">TBRC 7907</strain>
    </source>
</reference>
<dbReference type="InterPro" id="IPR018584">
    <property type="entry name" value="GT87"/>
</dbReference>
<evidence type="ECO:0000256" key="1">
    <source>
        <dbReference type="ARBA" id="ARBA00004651"/>
    </source>
</evidence>
<keyword evidence="3" id="KW-0808">Transferase</keyword>
<name>A0ABV5ZPC4_9PSEU</name>
<sequence length="369" mass="39839">MNTRNALLSLAASVVLAALLTWGSAFIDLQVYRAGGDAWLNGQALYGSGFPYLPSDTGLPFTYPPIAAVLFAPLALLPMTGAVMVLTLLTVLALAGTCVVVVRYFGRNWLLGLLFTVVCVLVEPVRSTLWLGQINVLLMVAVAADCLLPRTPWPRGLLIGVVAAIKLTPAAFGLYFVAARQWRPAGTVVLGFLGATAAGFLLAPKDSMAYWFGVLARTDRIGAPWSRDNQSLRGVLARTWLPDSAVVPLWAVGVVLIVAATWFVAARLRRRGDDLTALLAVAVAGLLASPVSWTTHWVWVVPALVGLALTRSWGWLAVVAVFFAEPHRLMSPHGNFQWWQHLVGNAYLIVAAAFLVLLVVRVTRVEVRQ</sequence>
<evidence type="ECO:0000256" key="2">
    <source>
        <dbReference type="ARBA" id="ARBA00022475"/>
    </source>
</evidence>
<feature type="transmembrane region" description="Helical" evidence="8">
    <location>
        <begin position="247"/>
        <end position="268"/>
    </location>
</feature>
<evidence type="ECO:0000256" key="7">
    <source>
        <dbReference type="ARBA" id="ARBA00024033"/>
    </source>
</evidence>
<evidence type="ECO:0000256" key="8">
    <source>
        <dbReference type="SAM" id="Phobius"/>
    </source>
</evidence>
<dbReference type="Pfam" id="PF09594">
    <property type="entry name" value="GT87"/>
    <property type="match status" value="1"/>
</dbReference>
<dbReference type="Proteomes" id="UP001589693">
    <property type="component" value="Unassembled WGS sequence"/>
</dbReference>
<feature type="transmembrane region" description="Helical" evidence="8">
    <location>
        <begin position="185"/>
        <end position="203"/>
    </location>
</feature>
<comment type="subcellular location">
    <subcellularLocation>
        <location evidence="1">Cell membrane</location>
        <topology evidence="1">Multi-pass membrane protein</topology>
    </subcellularLocation>
</comment>
<evidence type="ECO:0000256" key="3">
    <source>
        <dbReference type="ARBA" id="ARBA00022679"/>
    </source>
</evidence>
<keyword evidence="10" id="KW-1185">Reference proteome</keyword>
<comment type="similarity">
    <text evidence="7">Belongs to the glycosyltransferase 87 family.</text>
</comment>
<keyword evidence="5 8" id="KW-1133">Transmembrane helix</keyword>
<feature type="transmembrane region" description="Helical" evidence="8">
    <location>
        <begin position="108"/>
        <end position="125"/>
    </location>
</feature>
<protein>
    <submittedName>
        <fullName evidence="9">Glycosyltransferase 87 family protein</fullName>
    </submittedName>
</protein>
<evidence type="ECO:0000313" key="10">
    <source>
        <dbReference type="Proteomes" id="UP001589693"/>
    </source>
</evidence>
<feature type="transmembrane region" description="Helical" evidence="8">
    <location>
        <begin position="83"/>
        <end position="102"/>
    </location>
</feature>
<keyword evidence="6 8" id="KW-0472">Membrane</keyword>
<proteinExistence type="inferred from homology"/>
<keyword evidence="4 8" id="KW-0812">Transmembrane</keyword>
<dbReference type="EMBL" id="JBHLZU010000002">
    <property type="protein sequence ID" value="MFB9902741.1"/>
    <property type="molecule type" value="Genomic_DNA"/>
</dbReference>
<dbReference type="RefSeq" id="WP_377849815.1">
    <property type="nucleotide sequence ID" value="NZ_JBHLZU010000002.1"/>
</dbReference>
<gene>
    <name evidence="9" type="ORF">ACFFQA_02195</name>
</gene>
<organism evidence="9 10">
    <name type="scientific">Allokutzneria oryzae</name>
    <dbReference type="NCBI Taxonomy" id="1378989"/>
    <lineage>
        <taxon>Bacteria</taxon>
        <taxon>Bacillati</taxon>
        <taxon>Actinomycetota</taxon>
        <taxon>Actinomycetes</taxon>
        <taxon>Pseudonocardiales</taxon>
        <taxon>Pseudonocardiaceae</taxon>
        <taxon>Allokutzneria</taxon>
    </lineage>
</organism>
<evidence type="ECO:0000313" key="9">
    <source>
        <dbReference type="EMBL" id="MFB9902741.1"/>
    </source>
</evidence>
<accession>A0ABV5ZPC4</accession>
<feature type="transmembrane region" description="Helical" evidence="8">
    <location>
        <begin position="157"/>
        <end position="178"/>
    </location>
</feature>
<feature type="transmembrane region" description="Helical" evidence="8">
    <location>
        <begin position="345"/>
        <end position="363"/>
    </location>
</feature>
<feature type="transmembrane region" description="Helical" evidence="8">
    <location>
        <begin position="275"/>
        <end position="293"/>
    </location>
</feature>
<evidence type="ECO:0000256" key="6">
    <source>
        <dbReference type="ARBA" id="ARBA00023136"/>
    </source>
</evidence>
<comment type="caution">
    <text evidence="9">The sequence shown here is derived from an EMBL/GenBank/DDBJ whole genome shotgun (WGS) entry which is preliminary data.</text>
</comment>
<evidence type="ECO:0000256" key="4">
    <source>
        <dbReference type="ARBA" id="ARBA00022692"/>
    </source>
</evidence>